<keyword evidence="3" id="KW-0812">Transmembrane</keyword>
<keyword evidence="6" id="KW-1185">Reference proteome</keyword>
<organism evidence="5 6">
    <name type="scientific">Daphnia sinensis</name>
    <dbReference type="NCBI Taxonomy" id="1820382"/>
    <lineage>
        <taxon>Eukaryota</taxon>
        <taxon>Metazoa</taxon>
        <taxon>Ecdysozoa</taxon>
        <taxon>Arthropoda</taxon>
        <taxon>Crustacea</taxon>
        <taxon>Branchiopoda</taxon>
        <taxon>Diplostraca</taxon>
        <taxon>Cladocera</taxon>
        <taxon>Anomopoda</taxon>
        <taxon>Daphniidae</taxon>
        <taxon>Daphnia</taxon>
        <taxon>Daphnia similis group</taxon>
    </lineage>
</organism>
<sequence length="368" mass="42372">MRNASVWRTPACDNRWRRRTLLPPSPTAFVLLAVLGLCWAVTQAEDGYSIPADAIRIRTEELGADRLTQHLAVLIASGGTNVSADSLDGEPMDGRDDRVRGEEALPEGELEEREERVGQADDRRLPTALVRLNALLRAAEERKERLESNAATSRLLSINRGGFFRGLLVVWVPVSFLLPTLAHRPQTYYRRRSSRGRKHFLDGEMEDNNIIDDKPNAKPAKIVLHSDYDPDSPDYKFESHYGPLLSRLEAYFTLMRIDNIHCRWKLLCYASRQPDAYQPLSSLFRRLFERSNKPAAAKPINQQRYHPALKKFFTYVWADKKGARFDSVDQCDVEYSTCPTPVHRLVRMDMIRFWQKLSKRFAIQLQDE</sequence>
<dbReference type="AlphaFoldDB" id="A0AAD5LAV2"/>
<feature type="signal peptide" evidence="4">
    <location>
        <begin position="1"/>
        <end position="44"/>
    </location>
</feature>
<name>A0AAD5LAV2_9CRUS</name>
<evidence type="ECO:0000256" key="4">
    <source>
        <dbReference type="SAM" id="SignalP"/>
    </source>
</evidence>
<accession>A0AAD5LAV2</accession>
<reference evidence="5 6" key="1">
    <citation type="submission" date="2022-05" db="EMBL/GenBank/DDBJ databases">
        <title>A multi-omics perspective on studying reproductive biology in Daphnia sinensis.</title>
        <authorList>
            <person name="Jia J."/>
        </authorList>
    </citation>
    <scope>NUCLEOTIDE SEQUENCE [LARGE SCALE GENOMIC DNA]</scope>
    <source>
        <strain evidence="5 6">WSL</strain>
    </source>
</reference>
<feature type="region of interest" description="Disordered" evidence="2">
    <location>
        <begin position="83"/>
        <end position="119"/>
    </location>
</feature>
<evidence type="ECO:0000313" key="5">
    <source>
        <dbReference type="EMBL" id="KAI9558530.1"/>
    </source>
</evidence>
<feature type="compositionally biased region" description="Basic and acidic residues" evidence="2">
    <location>
        <begin position="92"/>
        <end position="103"/>
    </location>
</feature>
<dbReference type="EMBL" id="WJBH02000005">
    <property type="protein sequence ID" value="KAI9558530.1"/>
    <property type="molecule type" value="Genomic_DNA"/>
</dbReference>
<gene>
    <name evidence="5" type="ORF">GHT06_015318</name>
</gene>
<evidence type="ECO:0000313" key="6">
    <source>
        <dbReference type="Proteomes" id="UP000820818"/>
    </source>
</evidence>
<keyword evidence="3" id="KW-0472">Membrane</keyword>
<keyword evidence="4" id="KW-0732">Signal</keyword>
<keyword evidence="1" id="KW-0175">Coiled coil</keyword>
<evidence type="ECO:0000256" key="1">
    <source>
        <dbReference type="SAM" id="Coils"/>
    </source>
</evidence>
<keyword evidence="3" id="KW-1133">Transmembrane helix</keyword>
<dbReference type="Proteomes" id="UP000820818">
    <property type="component" value="Linkage Group LG5"/>
</dbReference>
<protein>
    <submittedName>
        <fullName evidence="5">Uncharacterized protein</fullName>
    </submittedName>
</protein>
<evidence type="ECO:0000256" key="2">
    <source>
        <dbReference type="SAM" id="MobiDB-lite"/>
    </source>
</evidence>
<proteinExistence type="predicted"/>
<evidence type="ECO:0000256" key="3">
    <source>
        <dbReference type="SAM" id="Phobius"/>
    </source>
</evidence>
<feature type="transmembrane region" description="Helical" evidence="3">
    <location>
        <begin position="162"/>
        <end position="182"/>
    </location>
</feature>
<comment type="caution">
    <text evidence="5">The sequence shown here is derived from an EMBL/GenBank/DDBJ whole genome shotgun (WGS) entry which is preliminary data.</text>
</comment>
<feature type="coiled-coil region" evidence="1">
    <location>
        <begin position="129"/>
        <end position="156"/>
    </location>
</feature>
<feature type="chain" id="PRO_5042296396" evidence="4">
    <location>
        <begin position="45"/>
        <end position="368"/>
    </location>
</feature>